<evidence type="ECO:0000256" key="15">
    <source>
        <dbReference type="ARBA" id="ARBA00023242"/>
    </source>
</evidence>
<dbReference type="PANTHER" id="PTHR16308">
    <property type="entry name" value="UBIQUITIN ASSOCIATED PROTEIN 2-LIKE/LINGERER"/>
    <property type="match status" value="1"/>
</dbReference>
<dbReference type="CDD" id="cd14368">
    <property type="entry name" value="CUE_DEF1_like"/>
    <property type="match status" value="1"/>
</dbReference>
<feature type="region of interest" description="Disordered" evidence="16">
    <location>
        <begin position="60"/>
        <end position="236"/>
    </location>
</feature>
<feature type="domain" description="CUE" evidence="17">
    <location>
        <begin position="20"/>
        <end position="63"/>
    </location>
</feature>
<feature type="compositionally biased region" description="Polar residues" evidence="16">
    <location>
        <begin position="481"/>
        <end position="492"/>
    </location>
</feature>
<name>A0A8H6TQ79_MYCCL</name>
<dbReference type="GO" id="GO:0005634">
    <property type="term" value="C:nucleus"/>
    <property type="evidence" value="ECO:0007669"/>
    <property type="project" value="UniProtKB-SubCell"/>
</dbReference>
<dbReference type="GO" id="GO:0003677">
    <property type="term" value="F:DNA binding"/>
    <property type="evidence" value="ECO:0007669"/>
    <property type="project" value="UniProtKB-KW"/>
</dbReference>
<feature type="compositionally biased region" description="Polar residues" evidence="16">
    <location>
        <begin position="794"/>
        <end position="806"/>
    </location>
</feature>
<comment type="caution">
    <text evidence="18">The sequence shown here is derived from an EMBL/GenBank/DDBJ whole genome shotgun (WGS) entry which is preliminary data.</text>
</comment>
<dbReference type="PANTHER" id="PTHR16308:SF13">
    <property type="entry name" value="PROTEIN LINGERER"/>
    <property type="match status" value="1"/>
</dbReference>
<feature type="region of interest" description="Disordered" evidence="16">
    <location>
        <begin position="379"/>
        <end position="588"/>
    </location>
</feature>
<feature type="compositionally biased region" description="Pro residues" evidence="16">
    <location>
        <begin position="395"/>
        <end position="410"/>
    </location>
</feature>
<feature type="compositionally biased region" description="Gly residues" evidence="16">
    <location>
        <begin position="842"/>
        <end position="861"/>
    </location>
</feature>
<keyword evidence="19" id="KW-1185">Reference proteome</keyword>
<evidence type="ECO:0000256" key="3">
    <source>
        <dbReference type="ARBA" id="ARBA00004574"/>
    </source>
</evidence>
<feature type="compositionally biased region" description="Low complexity" evidence="16">
    <location>
        <begin position="111"/>
        <end position="126"/>
    </location>
</feature>
<evidence type="ECO:0000256" key="14">
    <source>
        <dbReference type="ARBA" id="ARBA00023204"/>
    </source>
</evidence>
<evidence type="ECO:0000256" key="7">
    <source>
        <dbReference type="ARBA" id="ARBA00022490"/>
    </source>
</evidence>
<feature type="compositionally biased region" description="Low complexity" evidence="16">
    <location>
        <begin position="631"/>
        <end position="640"/>
    </location>
</feature>
<evidence type="ECO:0000256" key="5">
    <source>
        <dbReference type="ARBA" id="ARBA00020536"/>
    </source>
</evidence>
<dbReference type="GO" id="GO:0000781">
    <property type="term" value="C:chromosome, telomeric region"/>
    <property type="evidence" value="ECO:0007669"/>
    <property type="project" value="UniProtKB-SubCell"/>
</dbReference>
<keyword evidence="12" id="KW-0779">Telomere</keyword>
<feature type="compositionally biased region" description="Low complexity" evidence="16">
    <location>
        <begin position="502"/>
        <end position="521"/>
    </location>
</feature>
<feature type="region of interest" description="Disordered" evidence="16">
    <location>
        <begin position="1"/>
        <end position="21"/>
    </location>
</feature>
<dbReference type="Proteomes" id="UP000613580">
    <property type="component" value="Unassembled WGS sequence"/>
</dbReference>
<keyword evidence="8" id="KW-0597">Phosphoprotein</keyword>
<dbReference type="InterPro" id="IPR041803">
    <property type="entry name" value="DEF1_CUE"/>
</dbReference>
<comment type="similarity">
    <text evidence="4">Belongs to the DEF1 family.</text>
</comment>
<dbReference type="GO" id="GO:0005737">
    <property type="term" value="C:cytoplasm"/>
    <property type="evidence" value="ECO:0007669"/>
    <property type="project" value="UniProtKB-SubCell"/>
</dbReference>
<feature type="compositionally biased region" description="Gly residues" evidence="16">
    <location>
        <begin position="98"/>
        <end position="110"/>
    </location>
</feature>
<keyword evidence="13" id="KW-0238">DNA-binding</keyword>
<gene>
    <name evidence="18" type="ORF">HMN09_00166500</name>
</gene>
<keyword evidence="6" id="KW-0158">Chromosome</keyword>
<dbReference type="InterPro" id="IPR051833">
    <property type="entry name" value="TC-DDR_regulator"/>
</dbReference>
<feature type="compositionally biased region" description="Low complexity" evidence="16">
    <location>
        <begin position="454"/>
        <end position="480"/>
    </location>
</feature>
<feature type="compositionally biased region" description="Low complexity" evidence="16">
    <location>
        <begin position="379"/>
        <end position="391"/>
    </location>
</feature>
<evidence type="ECO:0000256" key="16">
    <source>
        <dbReference type="SAM" id="MobiDB-lite"/>
    </source>
</evidence>
<feature type="compositionally biased region" description="Pro residues" evidence="16">
    <location>
        <begin position="322"/>
        <end position="333"/>
    </location>
</feature>
<feature type="compositionally biased region" description="Low complexity" evidence="16">
    <location>
        <begin position="574"/>
        <end position="588"/>
    </location>
</feature>
<keyword evidence="7" id="KW-0963">Cytoplasm</keyword>
<comment type="subcellular location">
    <subcellularLocation>
        <location evidence="3">Chromosome</location>
        <location evidence="3">Telomere</location>
    </subcellularLocation>
    <subcellularLocation>
        <location evidence="2">Cytoplasm</location>
    </subcellularLocation>
    <subcellularLocation>
        <location evidence="1">Nucleus</location>
    </subcellularLocation>
</comment>
<protein>
    <recommendedName>
        <fullName evidence="5">RNA polymerase II degradation factor 1</fullName>
    </recommendedName>
</protein>
<dbReference type="AlphaFoldDB" id="A0A8H6TQ79"/>
<dbReference type="OrthoDB" id="5396806at2759"/>
<evidence type="ECO:0000313" key="18">
    <source>
        <dbReference type="EMBL" id="KAF7320801.1"/>
    </source>
</evidence>
<keyword evidence="15" id="KW-0539">Nucleus</keyword>
<sequence length="889" mass="93384">MSQYKAALGSTTAAVSDNNRYRPQARQLQELFPSWSNDDLQSLLHEVGGDVELAATRISEGHAEQWGAVTRKKDKKPNGPSHVSKDSLSSIRGDFRGGRGGARGGRGGSTRGAPAPRGLARGGVRPTNGHHVAPHSPSPNAWADGPPGVDKPTDKPQETNAWGSAPDQAAWAEPADNTASATPASWGNTKEPELNGAVPQPKATAKTPATSKMSWAQIARPQEKPTPPPAPVPVSAAVAPPPAAVVVVLEPEPQPQTGWEEPTTAQNPSWEEETPVIKPSTSAADVWASTVEVVVEEQVVVPEPEPEDLPAAIPVVEVAPLPVEPEPAPPVASPSPSLKSRPTPSSHRNSARYKVTTDQAVVMPSSFGTGLEKVGMQFGSLSLGSDSSFDAPEPEVAPEPQPLTTSPPAPQAVQSVHHDAPPQASVPPTSASMGSALFQQGLPPQAQVSTHTLPSSVSQPVVSQKSGSLVEPQPVQVQEQHSQLTPQQQYMQQHMAGGYVPPHLQLQQPQHQTHSHQYSQHGLPTHIDPSQPNPQHQAASHSNYFRNEHTPAASSPYFHAPTPPAGQPQDTPYGAFAQLGGQGQHQQGAHLSGFSQEYGHDSPRGFYDTYQQSAFQRGGLGHDDVKGLSGGPQQQPNNGGLPPPAPSTGQHGNGPNAGQQQPPPTAGPQGQQYGPPVPYYYPYPQNQYYGGPYNSGYQVPPYVKYPAMFPPGNAPAPGQQAQSNIAVKGQGQAQGQGGYAPAQNLYQSGYDDYSGQPQQHSLALGQGGVDYSKQLYGGGQGFMGLGGQGANAGPQNTNPRGGSPETQFKPYGKDVGVAPRGAQQGQGQAQQQNQTQAQAGPQGQGFYGGNRFGGVGGGAGSGPQAAHLGYSQAQNDFYPYQGRQQQYWQ</sequence>
<evidence type="ECO:0000256" key="2">
    <source>
        <dbReference type="ARBA" id="ARBA00004496"/>
    </source>
</evidence>
<evidence type="ECO:0000256" key="9">
    <source>
        <dbReference type="ARBA" id="ARBA00022763"/>
    </source>
</evidence>
<feature type="region of interest" description="Disordered" evidence="16">
    <location>
        <begin position="252"/>
        <end position="283"/>
    </location>
</feature>
<dbReference type="GO" id="GO:0006281">
    <property type="term" value="P:DNA repair"/>
    <property type="evidence" value="ECO:0007669"/>
    <property type="project" value="UniProtKB-KW"/>
</dbReference>
<dbReference type="InterPro" id="IPR003892">
    <property type="entry name" value="CUE"/>
</dbReference>
<reference evidence="18" key="1">
    <citation type="submission" date="2020-05" db="EMBL/GenBank/DDBJ databases">
        <title>Mycena genomes resolve the evolution of fungal bioluminescence.</title>
        <authorList>
            <person name="Tsai I.J."/>
        </authorList>
    </citation>
    <scope>NUCLEOTIDE SEQUENCE</scope>
    <source>
        <strain evidence="18">110903Hualien_Pintung</strain>
    </source>
</reference>
<keyword evidence="14" id="KW-0234">DNA repair</keyword>
<evidence type="ECO:0000313" key="19">
    <source>
        <dbReference type="Proteomes" id="UP000613580"/>
    </source>
</evidence>
<feature type="compositionally biased region" description="Polar residues" evidence="16">
    <location>
        <begin position="177"/>
        <end position="188"/>
    </location>
</feature>
<evidence type="ECO:0000256" key="13">
    <source>
        <dbReference type="ARBA" id="ARBA00023125"/>
    </source>
</evidence>
<keyword evidence="11" id="KW-0832">Ubl conjugation</keyword>
<keyword evidence="10" id="KW-0833">Ubl conjugation pathway</keyword>
<feature type="region of interest" description="Disordered" evidence="16">
    <location>
        <begin position="322"/>
        <end position="361"/>
    </location>
</feature>
<evidence type="ECO:0000256" key="6">
    <source>
        <dbReference type="ARBA" id="ARBA00022454"/>
    </source>
</evidence>
<accession>A0A8H6TQ79</accession>
<feature type="region of interest" description="Disordered" evidence="16">
    <location>
        <begin position="786"/>
        <end position="867"/>
    </location>
</feature>
<evidence type="ECO:0000256" key="8">
    <source>
        <dbReference type="ARBA" id="ARBA00022553"/>
    </source>
</evidence>
<proteinExistence type="inferred from homology"/>
<feature type="region of interest" description="Disordered" evidence="16">
    <location>
        <begin position="617"/>
        <end position="679"/>
    </location>
</feature>
<evidence type="ECO:0000259" key="17">
    <source>
        <dbReference type="PROSITE" id="PS51140"/>
    </source>
</evidence>
<evidence type="ECO:0000256" key="4">
    <source>
        <dbReference type="ARBA" id="ARBA00005491"/>
    </source>
</evidence>
<evidence type="ECO:0000256" key="11">
    <source>
        <dbReference type="ARBA" id="ARBA00022843"/>
    </source>
</evidence>
<dbReference type="EMBL" id="JACAZE010000002">
    <property type="protein sequence ID" value="KAF7320801.1"/>
    <property type="molecule type" value="Genomic_DNA"/>
</dbReference>
<evidence type="ECO:0000256" key="10">
    <source>
        <dbReference type="ARBA" id="ARBA00022786"/>
    </source>
</evidence>
<dbReference type="PROSITE" id="PS51140">
    <property type="entry name" value="CUE"/>
    <property type="match status" value="1"/>
</dbReference>
<dbReference type="GO" id="GO:0043130">
    <property type="term" value="F:ubiquitin binding"/>
    <property type="evidence" value="ECO:0007669"/>
    <property type="project" value="InterPro"/>
</dbReference>
<feature type="compositionally biased region" description="Polar residues" evidence="16">
    <location>
        <begin position="1"/>
        <end position="18"/>
    </location>
</feature>
<feature type="compositionally biased region" description="Polar residues" evidence="16">
    <location>
        <begin position="528"/>
        <end position="545"/>
    </location>
</feature>
<feature type="compositionally biased region" description="Low complexity" evidence="16">
    <location>
        <begin position="821"/>
        <end position="841"/>
    </location>
</feature>
<feature type="region of interest" description="Disordered" evidence="16">
    <location>
        <begin position="730"/>
        <end position="761"/>
    </location>
</feature>
<keyword evidence="9" id="KW-0227">DNA damage</keyword>
<organism evidence="18 19">
    <name type="scientific">Mycena chlorophos</name>
    <name type="common">Agaric fungus</name>
    <name type="synonym">Agaricus chlorophos</name>
    <dbReference type="NCBI Taxonomy" id="658473"/>
    <lineage>
        <taxon>Eukaryota</taxon>
        <taxon>Fungi</taxon>
        <taxon>Dikarya</taxon>
        <taxon>Basidiomycota</taxon>
        <taxon>Agaricomycotina</taxon>
        <taxon>Agaricomycetes</taxon>
        <taxon>Agaricomycetidae</taxon>
        <taxon>Agaricales</taxon>
        <taxon>Marasmiineae</taxon>
        <taxon>Mycenaceae</taxon>
        <taxon>Mycena</taxon>
    </lineage>
</organism>
<dbReference type="Pfam" id="PF02845">
    <property type="entry name" value="CUE"/>
    <property type="match status" value="1"/>
</dbReference>
<evidence type="ECO:0000256" key="12">
    <source>
        <dbReference type="ARBA" id="ARBA00022895"/>
    </source>
</evidence>
<evidence type="ECO:0000256" key="1">
    <source>
        <dbReference type="ARBA" id="ARBA00004123"/>
    </source>
</evidence>